<feature type="compositionally biased region" description="Polar residues" evidence="1">
    <location>
        <begin position="474"/>
        <end position="486"/>
    </location>
</feature>
<feature type="compositionally biased region" description="Low complexity" evidence="1">
    <location>
        <begin position="516"/>
        <end position="528"/>
    </location>
</feature>
<sequence>MSEPTPLKDVLAGESICLAQGQFSAFVVNLIHGMIQELGATVSTDKKSSTILLTNPSHQSFRNTPDLFQPNAHSEPKVYPYHWLAWCNDQRRHTPLTDLKSEKPLFTYPARSEDWRPLRAYVSVNLCKFKGEEDGREARQNCSRDLLLHGALIVSKRADADILVIDKLTEFYKIAKAENKKAGRSWQRFLERNWVLGSIRTGKMEWWRAKHDQKKDSGEESFGDEPLVQRGTGRPVGSARGDYTPDDDDFLCRWLAAHFGTLGSLSSRITYVMLASDSARYPTAARHPPQSWHERFRKKGHILKEQRRASNVQEPSDEEYQLDSSDGEVALEAGPSVVVEKGNGKRVQEDSPVRETPATKKKKRQIALSDNEDNTGSPTQSRVRSKIPTPGRSEHQATTSQATPSQSAVVPPLRDEAPRAASSSPTRPSQSIPERQPEEELVPASIENSNSLLVPFSQASDDNAATKDRVGQRTGRSSIATASQADNAPKEPLAFSPNASPAENQRQASDRRSRRSPSSSPDIDPLQSTPCNSPGRHPGRAEQQEEEGIDFGRVKPGIFESLPTAEKVMAAKPSQPAEDETTSPGVAVSRRPRVSEASTAPGDDEAFSGV</sequence>
<gene>
    <name evidence="2" type="ORF">I350_07430</name>
</gene>
<accession>A0A1E3JEG7</accession>
<dbReference type="CDD" id="cd11655">
    <property type="entry name" value="rap1_myb-like"/>
    <property type="match status" value="1"/>
</dbReference>
<dbReference type="OrthoDB" id="435460at2759"/>
<feature type="compositionally biased region" description="Basic and acidic residues" evidence="1">
    <location>
        <begin position="342"/>
        <end position="353"/>
    </location>
</feature>
<name>A0A1E3JEG7_9TREE</name>
<dbReference type="Proteomes" id="UP000095149">
    <property type="component" value="Unassembled WGS sequence"/>
</dbReference>
<feature type="compositionally biased region" description="Low complexity" evidence="1">
    <location>
        <begin position="419"/>
        <end position="431"/>
    </location>
</feature>
<evidence type="ECO:0000313" key="2">
    <source>
        <dbReference type="EMBL" id="ODN99270.1"/>
    </source>
</evidence>
<feature type="compositionally biased region" description="Polar residues" evidence="1">
    <location>
        <begin position="446"/>
        <end position="463"/>
    </location>
</feature>
<dbReference type="Gene3D" id="1.10.10.60">
    <property type="entry name" value="Homeodomain-like"/>
    <property type="match status" value="1"/>
</dbReference>
<comment type="caution">
    <text evidence="2">The sequence shown here is derived from an EMBL/GenBank/DDBJ whole genome shotgun (WGS) entry which is preliminary data.</text>
</comment>
<evidence type="ECO:0000256" key="1">
    <source>
        <dbReference type="SAM" id="MobiDB-lite"/>
    </source>
</evidence>
<organism evidence="2 3">
    <name type="scientific">Cryptococcus amylolentus CBS 6273</name>
    <dbReference type="NCBI Taxonomy" id="1296118"/>
    <lineage>
        <taxon>Eukaryota</taxon>
        <taxon>Fungi</taxon>
        <taxon>Dikarya</taxon>
        <taxon>Basidiomycota</taxon>
        <taxon>Agaricomycotina</taxon>
        <taxon>Tremellomycetes</taxon>
        <taxon>Tremellales</taxon>
        <taxon>Cryptococcaceae</taxon>
        <taxon>Cryptococcus</taxon>
    </lineage>
</organism>
<feature type="compositionally biased region" description="Polar residues" evidence="1">
    <location>
        <begin position="396"/>
        <end position="408"/>
    </location>
</feature>
<reference evidence="2 3" key="1">
    <citation type="submission" date="2016-06" db="EMBL/GenBank/DDBJ databases">
        <title>Evolution of pathogenesis and genome organization in the Tremellales.</title>
        <authorList>
            <person name="Cuomo C."/>
            <person name="Litvintseva A."/>
            <person name="Heitman J."/>
            <person name="Chen Y."/>
            <person name="Sun S."/>
            <person name="Springer D."/>
            <person name="Dromer F."/>
            <person name="Young S."/>
            <person name="Zeng Q."/>
            <person name="Chapman S."/>
            <person name="Gujja S."/>
            <person name="Saif S."/>
            <person name="Birren B."/>
        </authorList>
    </citation>
    <scope>NUCLEOTIDE SEQUENCE [LARGE SCALE GENOMIC DNA]</scope>
    <source>
        <strain evidence="2 3">CBS 6273</strain>
    </source>
</reference>
<feature type="region of interest" description="Disordered" evidence="1">
    <location>
        <begin position="306"/>
        <end position="610"/>
    </location>
</feature>
<evidence type="ECO:0000313" key="3">
    <source>
        <dbReference type="Proteomes" id="UP000095149"/>
    </source>
</evidence>
<evidence type="ECO:0008006" key="4">
    <source>
        <dbReference type="Google" id="ProtNLM"/>
    </source>
</evidence>
<proteinExistence type="predicted"/>
<feature type="region of interest" description="Disordered" evidence="1">
    <location>
        <begin position="215"/>
        <end position="241"/>
    </location>
</feature>
<dbReference type="AlphaFoldDB" id="A0A1E3JEG7"/>
<dbReference type="EMBL" id="MEKH01000012">
    <property type="protein sequence ID" value="ODN99270.1"/>
    <property type="molecule type" value="Genomic_DNA"/>
</dbReference>
<protein>
    <recommendedName>
        <fullName evidence="4">BRCT domain-containing protein</fullName>
    </recommendedName>
</protein>